<evidence type="ECO:0000256" key="2">
    <source>
        <dbReference type="ARBA" id="ARBA00022734"/>
    </source>
</evidence>
<proteinExistence type="inferred from homology"/>
<dbReference type="Pfam" id="PF01419">
    <property type="entry name" value="Jacalin"/>
    <property type="match status" value="1"/>
</dbReference>
<protein>
    <recommendedName>
        <fullName evidence="3">Jacalin-type lectin domain-containing protein</fullName>
    </recommendedName>
</protein>
<dbReference type="Proteomes" id="UP001443914">
    <property type="component" value="Unassembled WGS sequence"/>
</dbReference>
<feature type="domain" description="Jacalin-type lectin" evidence="3">
    <location>
        <begin position="1"/>
        <end position="151"/>
    </location>
</feature>
<dbReference type="PANTHER" id="PTHR46506">
    <property type="entry name" value="OS05G0143600 PROTEIN"/>
    <property type="match status" value="1"/>
</dbReference>
<dbReference type="Gene3D" id="2.100.10.30">
    <property type="entry name" value="Jacalin-like lectin domain"/>
    <property type="match status" value="1"/>
</dbReference>
<organism evidence="4 5">
    <name type="scientific">Saponaria officinalis</name>
    <name type="common">Common soapwort</name>
    <name type="synonym">Lychnis saponaria</name>
    <dbReference type="NCBI Taxonomy" id="3572"/>
    <lineage>
        <taxon>Eukaryota</taxon>
        <taxon>Viridiplantae</taxon>
        <taxon>Streptophyta</taxon>
        <taxon>Embryophyta</taxon>
        <taxon>Tracheophyta</taxon>
        <taxon>Spermatophyta</taxon>
        <taxon>Magnoliopsida</taxon>
        <taxon>eudicotyledons</taxon>
        <taxon>Gunneridae</taxon>
        <taxon>Pentapetalae</taxon>
        <taxon>Caryophyllales</taxon>
        <taxon>Caryophyllaceae</taxon>
        <taxon>Caryophylleae</taxon>
        <taxon>Saponaria</taxon>
    </lineage>
</organism>
<accession>A0AAW1I045</accession>
<keyword evidence="2" id="KW-0430">Lectin</keyword>
<keyword evidence="5" id="KW-1185">Reference proteome</keyword>
<evidence type="ECO:0000259" key="3">
    <source>
        <dbReference type="PROSITE" id="PS51752"/>
    </source>
</evidence>
<gene>
    <name evidence="4" type="ORF">RND81_10G093500</name>
</gene>
<dbReference type="SMART" id="SM00915">
    <property type="entry name" value="Jacalin"/>
    <property type="match status" value="1"/>
</dbReference>
<dbReference type="GO" id="GO:0030246">
    <property type="term" value="F:carbohydrate binding"/>
    <property type="evidence" value="ECO:0007669"/>
    <property type="project" value="UniProtKB-KW"/>
</dbReference>
<sequence>MITHGPYGGRGLQNWSIESGQGGRIKKVMIKHGFIVDGIGFEIVDAFNKSFVTWFSGPGGGTAEINLDPEEYISQISGTHGLYHNITSMTIITSLKIHTNVRPQGYGPFGSSRAVSRNEPFASTLLSDHAIVRFSGIVGEHLISINAFSAPLLFGIHRS</sequence>
<dbReference type="AlphaFoldDB" id="A0AAW1I045"/>
<evidence type="ECO:0000256" key="1">
    <source>
        <dbReference type="ARBA" id="ARBA00006568"/>
    </source>
</evidence>
<dbReference type="InterPro" id="IPR001229">
    <property type="entry name" value="Jacalin-like_lectin_dom"/>
</dbReference>
<evidence type="ECO:0000313" key="4">
    <source>
        <dbReference type="EMBL" id="KAK9682742.1"/>
    </source>
</evidence>
<dbReference type="InterPro" id="IPR036404">
    <property type="entry name" value="Jacalin-like_lectin_dom_sf"/>
</dbReference>
<evidence type="ECO:0000313" key="5">
    <source>
        <dbReference type="Proteomes" id="UP001443914"/>
    </source>
</evidence>
<comment type="similarity">
    <text evidence="1">Belongs to the jacalin lectin family.</text>
</comment>
<comment type="caution">
    <text evidence="4">The sequence shown here is derived from an EMBL/GenBank/DDBJ whole genome shotgun (WGS) entry which is preliminary data.</text>
</comment>
<dbReference type="PROSITE" id="PS51752">
    <property type="entry name" value="JACALIN_LECTIN"/>
    <property type="match status" value="1"/>
</dbReference>
<reference evidence="4" key="1">
    <citation type="submission" date="2024-03" db="EMBL/GenBank/DDBJ databases">
        <title>WGS assembly of Saponaria officinalis var. Norfolk2.</title>
        <authorList>
            <person name="Jenkins J."/>
            <person name="Shu S."/>
            <person name="Grimwood J."/>
            <person name="Barry K."/>
            <person name="Goodstein D."/>
            <person name="Schmutz J."/>
            <person name="Leebens-Mack J."/>
            <person name="Osbourn A."/>
        </authorList>
    </citation>
    <scope>NUCLEOTIDE SEQUENCE [LARGE SCALE GENOMIC DNA]</scope>
    <source>
        <strain evidence="4">JIC</strain>
    </source>
</reference>
<dbReference type="SUPFAM" id="SSF51101">
    <property type="entry name" value="Mannose-binding lectins"/>
    <property type="match status" value="1"/>
</dbReference>
<name>A0AAW1I045_SAPOF</name>
<dbReference type="EMBL" id="JBDFQZ010000010">
    <property type="protein sequence ID" value="KAK9682742.1"/>
    <property type="molecule type" value="Genomic_DNA"/>
</dbReference>